<dbReference type="EMBL" id="JAQQWN010000006">
    <property type="protein sequence ID" value="KAK8081085.1"/>
    <property type="molecule type" value="Genomic_DNA"/>
</dbReference>
<dbReference type="Gene3D" id="1.25.40.20">
    <property type="entry name" value="Ankyrin repeat-containing domain"/>
    <property type="match status" value="1"/>
</dbReference>
<reference evidence="4 5" key="1">
    <citation type="submission" date="2023-01" db="EMBL/GenBank/DDBJ databases">
        <title>Analysis of 21 Apiospora genomes using comparative genomics revels a genus with tremendous synthesis potential of carbohydrate active enzymes and secondary metabolites.</title>
        <authorList>
            <person name="Sorensen T."/>
        </authorList>
    </citation>
    <scope>NUCLEOTIDE SEQUENCE [LARGE SCALE GENOMIC DNA]</scope>
    <source>
        <strain evidence="4 5">CBS 114990</strain>
    </source>
</reference>
<evidence type="ECO:0000256" key="2">
    <source>
        <dbReference type="ARBA" id="ARBA00023043"/>
    </source>
</evidence>
<evidence type="ECO:0000256" key="1">
    <source>
        <dbReference type="ARBA" id="ARBA00022737"/>
    </source>
</evidence>
<dbReference type="SMART" id="SM00248">
    <property type="entry name" value="ANK"/>
    <property type="match status" value="2"/>
</dbReference>
<dbReference type="InterPro" id="IPR002110">
    <property type="entry name" value="Ankyrin_rpt"/>
</dbReference>
<dbReference type="Proteomes" id="UP001433268">
    <property type="component" value="Unassembled WGS sequence"/>
</dbReference>
<dbReference type="PROSITE" id="PS50297">
    <property type="entry name" value="ANK_REP_REGION"/>
    <property type="match status" value="2"/>
</dbReference>
<evidence type="ECO:0000313" key="5">
    <source>
        <dbReference type="Proteomes" id="UP001433268"/>
    </source>
</evidence>
<keyword evidence="2 3" id="KW-0040">ANK repeat</keyword>
<feature type="repeat" description="ANK" evidence="3">
    <location>
        <begin position="55"/>
        <end position="87"/>
    </location>
</feature>
<keyword evidence="5" id="KW-1185">Reference proteome</keyword>
<dbReference type="PROSITE" id="PS50088">
    <property type="entry name" value="ANK_REPEAT"/>
    <property type="match status" value="2"/>
</dbReference>
<accession>A0ABR1WC47</accession>
<comment type="caution">
    <text evidence="4">The sequence shown here is derived from an EMBL/GenBank/DDBJ whole genome shotgun (WGS) entry which is preliminary data.</text>
</comment>
<name>A0ABR1WC47_9PEZI</name>
<dbReference type="PANTHER" id="PTHR24198:SF169">
    <property type="entry name" value="NON-SPECIFIC SERINE_THREONINE PROTEIN KINASE"/>
    <property type="match status" value="1"/>
</dbReference>
<sequence>MMDLLLSHKADLNEPPARYAGATALQLSAIRGSIGITKKLIDLGADVNGARAPYRGRTALEGAAEHGRLDTVGLLLEQGCRIDNEGRDQYIRAVKLARDNDHLALTSLLEARGTWTDEDEHSLIACKIDEEEFVDPHEGCLGVCCSDFRSVDDDIDEPRCWETRSGVFEGDPTSHYEDCTMQEERSTPESPREYADLGEGEDHFYDGDSPIELAAQHGIEGSSEGGMVDCSVTEDGMSDWVNWAFDDGGNFLGPL</sequence>
<dbReference type="SUPFAM" id="SSF48403">
    <property type="entry name" value="Ankyrin repeat"/>
    <property type="match status" value="1"/>
</dbReference>
<dbReference type="InterPro" id="IPR036770">
    <property type="entry name" value="Ankyrin_rpt-contain_sf"/>
</dbReference>
<protein>
    <recommendedName>
        <fullName evidence="6">Ankyrin</fullName>
    </recommendedName>
</protein>
<dbReference type="GeneID" id="92046278"/>
<dbReference type="PANTHER" id="PTHR24198">
    <property type="entry name" value="ANKYRIN REPEAT AND PROTEIN KINASE DOMAIN-CONTAINING PROTEIN"/>
    <property type="match status" value="1"/>
</dbReference>
<evidence type="ECO:0008006" key="6">
    <source>
        <dbReference type="Google" id="ProtNLM"/>
    </source>
</evidence>
<evidence type="ECO:0000313" key="4">
    <source>
        <dbReference type="EMBL" id="KAK8081085.1"/>
    </source>
</evidence>
<organism evidence="4 5">
    <name type="scientific">Apiospora hydei</name>
    <dbReference type="NCBI Taxonomy" id="1337664"/>
    <lineage>
        <taxon>Eukaryota</taxon>
        <taxon>Fungi</taxon>
        <taxon>Dikarya</taxon>
        <taxon>Ascomycota</taxon>
        <taxon>Pezizomycotina</taxon>
        <taxon>Sordariomycetes</taxon>
        <taxon>Xylariomycetidae</taxon>
        <taxon>Amphisphaeriales</taxon>
        <taxon>Apiosporaceae</taxon>
        <taxon>Apiospora</taxon>
    </lineage>
</organism>
<evidence type="ECO:0000256" key="3">
    <source>
        <dbReference type="PROSITE-ProRule" id="PRU00023"/>
    </source>
</evidence>
<dbReference type="RefSeq" id="XP_066668560.1">
    <property type="nucleotide sequence ID" value="XM_066813218.1"/>
</dbReference>
<dbReference type="Pfam" id="PF12796">
    <property type="entry name" value="Ank_2"/>
    <property type="match status" value="1"/>
</dbReference>
<keyword evidence="1" id="KW-0677">Repeat</keyword>
<feature type="repeat" description="ANK" evidence="3">
    <location>
        <begin position="20"/>
        <end position="52"/>
    </location>
</feature>
<proteinExistence type="predicted"/>
<gene>
    <name evidence="4" type="ORF">PG997_008903</name>
</gene>